<dbReference type="Gene3D" id="3.90.70.10">
    <property type="entry name" value="Cysteine proteinases"/>
    <property type="match status" value="1"/>
</dbReference>
<keyword evidence="5 12" id="KW-0732">Signal</keyword>
<sequence length="2174" mass="243701">MALEFFKIFCLASIVVTVSADLEHVDHLENAARLAFEKHYPTFAFKKIIHGKVNRDKNLAYFTVFSSKSEASDSSSSFLCSLELKFDHLDHPVAVPQVVSSNCDVSSSGKARQAGTVRDIHSVYNVTEEEMGLVNELADFAAKKLDEIDADNKKNIIDKVLNPTKQFAGGILYEFTLKLIESNCPEQEEDYGACKRSSFDSVKLCNIKVLRTWALKKVPHATLVESHCQPEYETLYGNERKPKLLDHPEEENSSARHSKKPLLGAPLDVDVNDEKVVRYAEEALAALGVRHDPYKFGLIRLLNAKVHPSLEGMVHGLYYFLKLEVGVSKCLKDSPKVKCYEQTVKTNICNIQIWLQEGSNSVNLRDASCQEDLLKSRKRRSENSMVGGWSAQSVDDSDVKKYAKLSLPTLEALPGSKGKLKLVEVISVHTQVVSGVLYSLELKVANSKADAKICKVKVWVQPWLNKEEVTDASCESEASTKKKVFSSGTPDGLKSVDVNNSDVQKYAQLSLSSLMSLAGSDLKLVKVVNAQQQVVSGMLYHLNLEITNSNGESKLCKTKVWVKPKKEEVTDASCEDKPSSRRKRSRSDDDSEDGDTVRLTPKNPLDPEVQKSAKYSLSSLQKLSDFKDNLTLVEVMEAFAENVSGVIYHLKLKVADSREDPKICKVKVHKYWSGSQEVSGAICLHETTEKDQHEHEHEHEHEHKRKRRSIGIRKRPILGGLIPVDTSDPTIQILAKFSLSSVERLTGTSDSLQLNEVTEAYKQVVAGLLYHITLEVSNSKGESKTCKVKVLEQPWISKEPKVTDAYCQDKPLHSGEQLSNNQTPELPNILTSLDSSEAKVQTLAKFSVSYLERTSKTNEELQLIDVIEAYKQEDSGVLYHLKLSVSNKEGVIKTCKVKVLEQPWISDEPSVTDARCEVKPLTRRKRPSQNWAGIVSPVNVNDEAVQHYARFALSTLAKLPESGDDVRLVEILKAHRQVVAGWLYTLKLRIADSKTDSRICDVKVWVQHSVIDDIKEVDASCEDKPSRRSKRFIGGIKELKPDHDDALKYAMFSVPFLGPSFGSEERLKLIEVVKAYSQEVVSGKLYHLKLKVGTSTEDSKICTTKVWVRPWLHPTEQLTDAMCENKLELQKKENKRSVGSIKSLSKNTEDLLKAAENIPQKKLKGVNALESYKQHLESNLPTNLQQTYREEVNTDNEKVQEIARFSLRTLEKLSESNEPLELLEVIKARKQLADGLIYDLQLRVGNSTGIQICNAKVLVPKLSKDAKVMKALCENISCPARDKRSQNMLVCGRVAVDKDEPKIQKYAQNSVASLQDLIGAPYQLSEVIDARIEVDQGLLYLLTLELTPIKCAQIDCSLDAKICYVKLLVKESVKSEKITDAACKDKDAPKFKRSINYITDPSHTPMDKHQVIHQNRVQEVANFAVTSIATLTSENKLVLQKILEAHVLMVSGQLYRLKLEIGKLNPNSNCSQPSNETECGEVTEPRICDVEVWVQDWIHSSRLMDAHCNGTALIDREKRSLGILVSGKGQTNVDVEKVQNYAPASLAKLDSLSQSEYKTGLHKVVDAHVQRSKRGNNEQAPDEIIGETKPNNSDIPQKSVDDTFLWKHQRKSTKSFIQIGLSTTENPQVFLEDDEETCQYLNLTMRTLDDLTPSPFKLGLIKLVDLRKQIRPRNVSISLKLIVGYTKCPKSEDDSTPPLACAAEVFEPRKCQVKLTILPENEKINVQSAECDGIPDKIFNRKKRLIVNGQDVKSVSSKKKSEDLLPKLAHHFKFGSKLHLNRTIVARVERVNGLLYTYILEITADEPCILGPNGVTGLCTDEKDVTHKMVHRYCLVRVLEKEWLAHSEITFSKCGASLKKLQKANVDHVDEFLDFAKKYDKKYTDEEFSRRLHIFRANLKKISYLQETEQGTATYGITEFADLSAAEFKAKMGLQVPQNYLPRDFIKQAEIPKIELPTEFDWRDKNAVTPVKNQGMCGSCWAFSVTGNVEGQNAIKNGKLISLSEQELVDCDKTDNGCGGGYMYDAYQAIEKLGGLEAEDEYPYEGKNDQCRFKRSAVRVQVKAAVNISSDETEMAQWLVQNGPISIGINANAMQFYLGGVSHPLKFLCSPSQLDHGVLIVGFGVHNYPLFNKTLPYWTVKNSWGNRWGVKGYYLVYRGDGTCGVNLMASSAVL</sequence>
<dbReference type="PROSITE" id="PS00640">
    <property type="entry name" value="THIOL_PROTEASE_ASN"/>
    <property type="match status" value="1"/>
</dbReference>
<dbReference type="FunFam" id="3.90.70.10:FF:000130">
    <property type="entry name" value="Cysteine proteinase 1"/>
    <property type="match status" value="1"/>
</dbReference>
<keyword evidence="7" id="KW-0788">Thiol protease</keyword>
<evidence type="ECO:0000313" key="16">
    <source>
        <dbReference type="EMBL" id="CAH0395318.1"/>
    </source>
</evidence>
<feature type="region of interest" description="Disordered" evidence="11">
    <location>
        <begin position="239"/>
        <end position="261"/>
    </location>
</feature>
<feature type="domain" description="Cystatin" evidence="13">
    <location>
        <begin position="930"/>
        <end position="1022"/>
    </location>
</feature>
<feature type="region of interest" description="Disordered" evidence="11">
    <location>
        <begin position="689"/>
        <end position="709"/>
    </location>
</feature>
<evidence type="ECO:0000256" key="12">
    <source>
        <dbReference type="SAM" id="SignalP"/>
    </source>
</evidence>
<dbReference type="SUPFAM" id="SSF54001">
    <property type="entry name" value="Cysteine proteinases"/>
    <property type="match status" value="1"/>
</dbReference>
<dbReference type="EMBL" id="OU963870">
    <property type="protein sequence ID" value="CAH0395318.1"/>
    <property type="molecule type" value="Genomic_DNA"/>
</dbReference>
<dbReference type="InterPro" id="IPR046350">
    <property type="entry name" value="Cystatin_sf"/>
</dbReference>
<dbReference type="PROSITE" id="PS00139">
    <property type="entry name" value="THIOL_PROTEASE_CYS"/>
    <property type="match status" value="1"/>
</dbReference>
<feature type="domain" description="Cystatin" evidence="13">
    <location>
        <begin position="1288"/>
        <end position="1386"/>
    </location>
</feature>
<organism evidence="16 17">
    <name type="scientific">Bemisia tabaci</name>
    <name type="common">Sweetpotato whitefly</name>
    <name type="synonym">Aleurodes tabaci</name>
    <dbReference type="NCBI Taxonomy" id="7038"/>
    <lineage>
        <taxon>Eukaryota</taxon>
        <taxon>Metazoa</taxon>
        <taxon>Ecdysozoa</taxon>
        <taxon>Arthropoda</taxon>
        <taxon>Hexapoda</taxon>
        <taxon>Insecta</taxon>
        <taxon>Pterygota</taxon>
        <taxon>Neoptera</taxon>
        <taxon>Paraneoptera</taxon>
        <taxon>Hemiptera</taxon>
        <taxon>Sternorrhyncha</taxon>
        <taxon>Aleyrodoidea</taxon>
        <taxon>Aleyrodidae</taxon>
        <taxon>Aleyrodinae</taxon>
        <taxon>Bemisia</taxon>
    </lineage>
</organism>
<feature type="domain" description="Cystatin" evidence="13">
    <location>
        <begin position="384"/>
        <end position="475"/>
    </location>
</feature>
<keyword evidence="10" id="KW-0325">Glycoprotein</keyword>
<dbReference type="PRINTS" id="PR00705">
    <property type="entry name" value="PAPAIN"/>
</dbReference>
<feature type="region of interest" description="Disordered" evidence="11">
    <location>
        <begin position="1572"/>
        <end position="1598"/>
    </location>
</feature>
<dbReference type="InterPro" id="IPR000010">
    <property type="entry name" value="Cystatin_dom"/>
</dbReference>
<dbReference type="SUPFAM" id="SSF54403">
    <property type="entry name" value="Cystatin/monellin"/>
    <property type="match status" value="12"/>
</dbReference>
<evidence type="ECO:0008006" key="18">
    <source>
        <dbReference type="Google" id="ProtNLM"/>
    </source>
</evidence>
<evidence type="ECO:0000256" key="6">
    <source>
        <dbReference type="ARBA" id="ARBA00022801"/>
    </source>
</evidence>
<evidence type="ECO:0000259" key="15">
    <source>
        <dbReference type="SMART" id="SM00848"/>
    </source>
</evidence>
<feature type="signal peptide" evidence="12">
    <location>
        <begin position="1"/>
        <end position="20"/>
    </location>
</feature>
<feature type="domain" description="Cystatin" evidence="13">
    <location>
        <begin position="1184"/>
        <end position="1274"/>
    </location>
</feature>
<name>A0A9P0ANC8_BEMTA</name>
<dbReference type="GO" id="GO:0005737">
    <property type="term" value="C:cytoplasm"/>
    <property type="evidence" value="ECO:0007669"/>
    <property type="project" value="TreeGrafter"/>
</dbReference>
<dbReference type="InterPro" id="IPR025660">
    <property type="entry name" value="Pept_his_AS"/>
</dbReference>
<dbReference type="GO" id="GO:0006508">
    <property type="term" value="P:proteolysis"/>
    <property type="evidence" value="ECO:0007669"/>
    <property type="project" value="UniProtKB-KW"/>
</dbReference>
<dbReference type="SMART" id="SM00848">
    <property type="entry name" value="Inhibitor_I29"/>
    <property type="match status" value="1"/>
</dbReference>
<dbReference type="PROSITE" id="PS00639">
    <property type="entry name" value="THIOL_PROTEASE_HIS"/>
    <property type="match status" value="1"/>
</dbReference>
<proteinExistence type="inferred from homology"/>
<dbReference type="PANTHER" id="PTHR46186:SF2">
    <property type="entry name" value="CYSTATIN"/>
    <property type="match status" value="1"/>
</dbReference>
<keyword evidence="4" id="KW-0789">Thiol protease inhibitor</keyword>
<evidence type="ECO:0000256" key="11">
    <source>
        <dbReference type="SAM" id="MobiDB-lite"/>
    </source>
</evidence>
<comment type="similarity">
    <text evidence="1">Belongs to the cystatin family.</text>
</comment>
<evidence type="ECO:0000256" key="7">
    <source>
        <dbReference type="ARBA" id="ARBA00022807"/>
    </source>
</evidence>
<feature type="domain" description="Cystatin" evidence="13">
    <location>
        <begin position="592"/>
        <end position="684"/>
    </location>
</feature>
<dbReference type="InterPro" id="IPR038765">
    <property type="entry name" value="Papain-like_cys_pep_sf"/>
</dbReference>
<dbReference type="InterPro" id="IPR018073">
    <property type="entry name" value="Prot_inh_cystat_CS"/>
</dbReference>
<evidence type="ECO:0000259" key="13">
    <source>
        <dbReference type="SMART" id="SM00043"/>
    </source>
</evidence>
<dbReference type="SMART" id="SM00043">
    <property type="entry name" value="CY"/>
    <property type="match status" value="12"/>
</dbReference>
<feature type="domain" description="Cystatin" evidence="13">
    <location>
        <begin position="112"/>
        <end position="224"/>
    </location>
</feature>
<dbReference type="GO" id="GO:0031982">
    <property type="term" value="C:vesicle"/>
    <property type="evidence" value="ECO:0007669"/>
    <property type="project" value="TreeGrafter"/>
</dbReference>
<dbReference type="PANTHER" id="PTHR46186">
    <property type="entry name" value="CYSTATIN"/>
    <property type="match status" value="1"/>
</dbReference>
<feature type="domain" description="Cystatin" evidence="13">
    <location>
        <begin position="261"/>
        <end position="370"/>
    </location>
</feature>
<feature type="domain" description="Cystatin" evidence="13">
    <location>
        <begin position="488"/>
        <end position="577"/>
    </location>
</feature>
<dbReference type="GO" id="GO:0005615">
    <property type="term" value="C:extracellular space"/>
    <property type="evidence" value="ECO:0007669"/>
    <property type="project" value="TreeGrafter"/>
</dbReference>
<feature type="domain" description="Cathepsin propeptide inhibitor" evidence="15">
    <location>
        <begin position="1872"/>
        <end position="1928"/>
    </location>
</feature>
<dbReference type="Pfam" id="PF00112">
    <property type="entry name" value="Peptidase_C1"/>
    <property type="match status" value="1"/>
</dbReference>
<feature type="chain" id="PRO_5040198636" description="Cysteine proteinase inhibitor" evidence="12">
    <location>
        <begin position="21"/>
        <end position="2174"/>
    </location>
</feature>
<evidence type="ECO:0000256" key="2">
    <source>
        <dbReference type="ARBA" id="ARBA00022670"/>
    </source>
</evidence>
<dbReference type="InterPro" id="IPR025661">
    <property type="entry name" value="Pept_asp_AS"/>
</dbReference>
<feature type="region of interest" description="Disordered" evidence="11">
    <location>
        <begin position="567"/>
        <end position="608"/>
    </location>
</feature>
<evidence type="ECO:0000313" key="17">
    <source>
        <dbReference type="Proteomes" id="UP001152759"/>
    </source>
</evidence>
<dbReference type="Pfam" id="PF00031">
    <property type="entry name" value="Cystatin"/>
    <property type="match status" value="7"/>
</dbReference>
<evidence type="ECO:0000256" key="8">
    <source>
        <dbReference type="ARBA" id="ARBA00023145"/>
    </source>
</evidence>
<dbReference type="PROSITE" id="PS00287">
    <property type="entry name" value="CYSTATIN"/>
    <property type="match status" value="4"/>
</dbReference>
<feature type="compositionally biased region" description="Basic and acidic residues" evidence="11">
    <location>
        <begin position="689"/>
        <end position="701"/>
    </location>
</feature>
<dbReference type="InterPro" id="IPR039417">
    <property type="entry name" value="Peptidase_C1A_papain-like"/>
</dbReference>
<dbReference type="CDD" id="cd02248">
    <property type="entry name" value="Peptidase_C1A"/>
    <property type="match status" value="1"/>
</dbReference>
<evidence type="ECO:0000259" key="14">
    <source>
        <dbReference type="SMART" id="SM00645"/>
    </source>
</evidence>
<feature type="compositionally biased region" description="Basic and acidic residues" evidence="11">
    <location>
        <begin position="567"/>
        <end position="579"/>
    </location>
</feature>
<dbReference type="GO" id="GO:0008234">
    <property type="term" value="F:cysteine-type peptidase activity"/>
    <property type="evidence" value="ECO:0007669"/>
    <property type="project" value="UniProtKB-KW"/>
</dbReference>
<feature type="domain" description="Cystatin" evidence="13">
    <location>
        <begin position="1403"/>
        <end position="1509"/>
    </location>
</feature>
<dbReference type="Pfam" id="PF08246">
    <property type="entry name" value="Inhibitor_I29"/>
    <property type="match status" value="1"/>
</dbReference>
<dbReference type="InterPro" id="IPR013201">
    <property type="entry name" value="Prot_inhib_I29"/>
</dbReference>
<dbReference type="GO" id="GO:0004869">
    <property type="term" value="F:cysteine-type endopeptidase inhibitor activity"/>
    <property type="evidence" value="ECO:0007669"/>
    <property type="project" value="UniProtKB-KW"/>
</dbReference>
<evidence type="ECO:0000256" key="4">
    <source>
        <dbReference type="ARBA" id="ARBA00022704"/>
    </source>
</evidence>
<evidence type="ECO:0000256" key="9">
    <source>
        <dbReference type="ARBA" id="ARBA00023157"/>
    </source>
</evidence>
<evidence type="ECO:0000256" key="1">
    <source>
        <dbReference type="ARBA" id="ARBA00009403"/>
    </source>
</evidence>
<keyword evidence="6" id="KW-0378">Hydrolase</keyword>
<dbReference type="SMART" id="SM00645">
    <property type="entry name" value="Pept_C1"/>
    <property type="match status" value="1"/>
</dbReference>
<keyword evidence="3" id="KW-0646">Protease inhibitor</keyword>
<evidence type="ECO:0000256" key="3">
    <source>
        <dbReference type="ARBA" id="ARBA00022690"/>
    </source>
</evidence>
<gene>
    <name evidence="16" type="ORF">BEMITA_LOCUS13514</name>
</gene>
<keyword evidence="8" id="KW-0865">Zymogen</keyword>
<dbReference type="Gene3D" id="3.10.450.10">
    <property type="match status" value="12"/>
</dbReference>
<dbReference type="InterPro" id="IPR000668">
    <property type="entry name" value="Peptidase_C1A_C"/>
</dbReference>
<evidence type="ECO:0000256" key="10">
    <source>
        <dbReference type="ARBA" id="ARBA00023180"/>
    </source>
</evidence>
<keyword evidence="9" id="KW-1015">Disulfide bond</keyword>
<keyword evidence="17" id="KW-1185">Reference proteome</keyword>
<accession>A0A9P0ANC8</accession>
<feature type="domain" description="Cystatin" evidence="13">
    <location>
        <begin position="716"/>
        <end position="808"/>
    </location>
</feature>
<dbReference type="InterPro" id="IPR000169">
    <property type="entry name" value="Pept_cys_AS"/>
</dbReference>
<evidence type="ECO:0000256" key="5">
    <source>
        <dbReference type="ARBA" id="ARBA00022729"/>
    </source>
</evidence>
<dbReference type="CDD" id="cd00042">
    <property type="entry name" value="CY"/>
    <property type="match status" value="11"/>
</dbReference>
<keyword evidence="2" id="KW-0645">Protease</keyword>
<reference evidence="16" key="1">
    <citation type="submission" date="2021-12" db="EMBL/GenBank/DDBJ databases">
        <authorList>
            <person name="King R."/>
        </authorList>
    </citation>
    <scope>NUCLEOTIDE SEQUENCE</scope>
</reference>
<dbReference type="Proteomes" id="UP001152759">
    <property type="component" value="Chromosome 9"/>
</dbReference>
<feature type="domain" description="Peptidase C1A papain C-terminal" evidence="14">
    <location>
        <begin position="1956"/>
        <end position="2173"/>
    </location>
</feature>
<feature type="domain" description="Cystatin" evidence="13">
    <location>
        <begin position="1031"/>
        <end position="1126"/>
    </location>
</feature>
<protein>
    <recommendedName>
        <fullName evidence="18">Cysteine proteinase inhibitor</fullName>
    </recommendedName>
</protein>
<feature type="domain" description="Cystatin" evidence="13">
    <location>
        <begin position="825"/>
        <end position="917"/>
    </location>
</feature>